<keyword evidence="2" id="KW-0378">Hydrolase</keyword>
<dbReference type="EMBL" id="BAAABU010000006">
    <property type="protein sequence ID" value="GAA0232987.1"/>
    <property type="molecule type" value="Genomic_DNA"/>
</dbReference>
<dbReference type="Gene3D" id="3.40.50.1820">
    <property type="entry name" value="alpha/beta hydrolase"/>
    <property type="match status" value="1"/>
</dbReference>
<dbReference type="InterPro" id="IPR029058">
    <property type="entry name" value="AB_hydrolase_fold"/>
</dbReference>
<dbReference type="Proteomes" id="UP001500416">
    <property type="component" value="Unassembled WGS sequence"/>
</dbReference>
<dbReference type="PANTHER" id="PTHR43433:SF10">
    <property type="entry name" value="AB HYDROLASE-1 DOMAIN-CONTAINING PROTEIN"/>
    <property type="match status" value="1"/>
</dbReference>
<evidence type="ECO:0000313" key="3">
    <source>
        <dbReference type="Proteomes" id="UP001500416"/>
    </source>
</evidence>
<sequence>MSVLPRTVSSKIPNQFEEAKMSTVTSADGTTIGYTRTGSGPPVVLVDAASCFRGNGPMDALAEALAQDFTVFTYDRRGRGESTDTPPYTIGREVDDLRAVIDAAGGSAGVHGFSSGAVLALHAAAAGAPITRLSLLEPPLADDPVPEVDLVAELEQLVREGRRGAAVLRFNQAIGVPEEFVAGLRQSPAWPALEKLAHTLVYDLAITGTAPDLTAVRVPALVVDSERSDPRLREWSDGVARRLPDATRATLPGEWHGVGPDVLAPVLAAHFGQAAA</sequence>
<protein>
    <submittedName>
        <fullName evidence="2">Alpha/beta hydrolase</fullName>
    </submittedName>
</protein>
<reference evidence="2 3" key="1">
    <citation type="journal article" date="2019" name="Int. J. Syst. Evol. Microbiol.">
        <title>The Global Catalogue of Microorganisms (GCM) 10K type strain sequencing project: providing services to taxonomists for standard genome sequencing and annotation.</title>
        <authorList>
            <consortium name="The Broad Institute Genomics Platform"/>
            <consortium name="The Broad Institute Genome Sequencing Center for Infectious Disease"/>
            <person name="Wu L."/>
            <person name="Ma J."/>
        </authorList>
    </citation>
    <scope>NUCLEOTIDE SEQUENCE [LARGE SCALE GENOMIC DNA]</scope>
    <source>
        <strain evidence="2 3">JCM 3380</strain>
    </source>
</reference>
<gene>
    <name evidence="2" type="ORF">GCM10010492_34710</name>
</gene>
<dbReference type="PANTHER" id="PTHR43433">
    <property type="entry name" value="HYDROLASE, ALPHA/BETA FOLD FAMILY PROTEIN"/>
    <property type="match status" value="1"/>
</dbReference>
<dbReference type="InterPro" id="IPR000073">
    <property type="entry name" value="AB_hydrolase_1"/>
</dbReference>
<evidence type="ECO:0000313" key="2">
    <source>
        <dbReference type="EMBL" id="GAA0232987.1"/>
    </source>
</evidence>
<organism evidence="2 3">
    <name type="scientific">Saccharothrix mutabilis subsp. mutabilis</name>
    <dbReference type="NCBI Taxonomy" id="66855"/>
    <lineage>
        <taxon>Bacteria</taxon>
        <taxon>Bacillati</taxon>
        <taxon>Actinomycetota</taxon>
        <taxon>Actinomycetes</taxon>
        <taxon>Pseudonocardiales</taxon>
        <taxon>Pseudonocardiaceae</taxon>
        <taxon>Saccharothrix</taxon>
    </lineage>
</organism>
<dbReference type="GO" id="GO:0016787">
    <property type="term" value="F:hydrolase activity"/>
    <property type="evidence" value="ECO:0007669"/>
    <property type="project" value="UniProtKB-KW"/>
</dbReference>
<keyword evidence="3" id="KW-1185">Reference proteome</keyword>
<proteinExistence type="predicted"/>
<accession>A0ABN0TXX8</accession>
<dbReference type="Pfam" id="PF12697">
    <property type="entry name" value="Abhydrolase_6"/>
    <property type="match status" value="1"/>
</dbReference>
<dbReference type="SUPFAM" id="SSF53474">
    <property type="entry name" value="alpha/beta-Hydrolases"/>
    <property type="match status" value="1"/>
</dbReference>
<feature type="domain" description="AB hydrolase-1" evidence="1">
    <location>
        <begin position="49"/>
        <end position="256"/>
    </location>
</feature>
<name>A0ABN0TXX8_9PSEU</name>
<evidence type="ECO:0000259" key="1">
    <source>
        <dbReference type="Pfam" id="PF12697"/>
    </source>
</evidence>
<comment type="caution">
    <text evidence="2">The sequence shown here is derived from an EMBL/GenBank/DDBJ whole genome shotgun (WGS) entry which is preliminary data.</text>
</comment>
<dbReference type="InterPro" id="IPR050471">
    <property type="entry name" value="AB_hydrolase"/>
</dbReference>